<name>A0A1I0W5G5_9FIRM</name>
<feature type="signal peptide" evidence="1">
    <location>
        <begin position="1"/>
        <end position="19"/>
    </location>
</feature>
<evidence type="ECO:0000313" key="3">
    <source>
        <dbReference type="Proteomes" id="UP000198838"/>
    </source>
</evidence>
<dbReference type="EMBL" id="FOJY01000003">
    <property type="protein sequence ID" value="SFA83922.1"/>
    <property type="molecule type" value="Genomic_DNA"/>
</dbReference>
<evidence type="ECO:0000313" key="2">
    <source>
        <dbReference type="EMBL" id="SFA83922.1"/>
    </source>
</evidence>
<gene>
    <name evidence="2" type="ORF">SAMN05216249_10398</name>
</gene>
<dbReference type="STRING" id="1120918.SAMN05216249_10398"/>
<keyword evidence="3" id="KW-1185">Reference proteome</keyword>
<dbReference type="AlphaFoldDB" id="A0A1I0W5G5"/>
<keyword evidence="1" id="KW-0732">Signal</keyword>
<proteinExistence type="predicted"/>
<dbReference type="SUPFAM" id="SSF58100">
    <property type="entry name" value="Bacterial hemolysins"/>
    <property type="match status" value="1"/>
</dbReference>
<dbReference type="PROSITE" id="PS51257">
    <property type="entry name" value="PROKAR_LIPOPROTEIN"/>
    <property type="match status" value="1"/>
</dbReference>
<protein>
    <submittedName>
        <fullName evidence="2">Putative membrane protein</fullName>
    </submittedName>
</protein>
<sequence>MKRHMAFLMAISLLFTACASSKDAISDKGNDIAKEETTTFKEDEASFSYAKSKSETVTISADEYGNPGKISVKASLLDIEEGSDYVKDYSTLSNIKNSKGDEEYYPGKDNGLYWENKGTDITYSGESKEKNLPVNVKVSYYLNDKEVTAKEIAGASGNIKIRFDYENKTKEKVNVDGKEIEAEVPFLVISTAVLDSEVFSDVEVKNGKLMDADGNKVAVGMCIPGINESLKLAGFEASKDIKMDDFVEISAYAKDFSLDLTATIITNGLFEDFDTEKLNSIEELSDGIGKLQDASKELVDASAKIYSGAGEFQNYLNQYIDGVGQLESGISAFNDAIGKYDLSSLSATDMAKEINSLIKDTKALAKGYKEIVTYMATLKQALSVIGAINWDNVAKDAENQAIVALENNDTYKTLSKEEQKSLKSSISGSVNLDYYKTTIENQLTAINKATPDFDSINSAMEDLTEVFEDNPDIKDSDLEIDAAAISQLIEQAKAIQENVAKLDQGGKALVAGGESLKSGYSTLLAGLLSYKEGMSRFDSEGMSQLSKLSGEGLINIVRGLKAIKLRDKSYESFSGKTKNCKGSVRFIVETDEIS</sequence>
<accession>A0A1I0W5G5</accession>
<dbReference type="RefSeq" id="WP_092870543.1">
    <property type="nucleotide sequence ID" value="NZ_FOJY01000003.1"/>
</dbReference>
<feature type="chain" id="PRO_5011492312" evidence="1">
    <location>
        <begin position="20"/>
        <end position="594"/>
    </location>
</feature>
<dbReference type="Proteomes" id="UP000198838">
    <property type="component" value="Unassembled WGS sequence"/>
</dbReference>
<evidence type="ECO:0000256" key="1">
    <source>
        <dbReference type="SAM" id="SignalP"/>
    </source>
</evidence>
<reference evidence="2 3" key="1">
    <citation type="submission" date="2016-10" db="EMBL/GenBank/DDBJ databases">
        <authorList>
            <person name="de Groot N.N."/>
        </authorList>
    </citation>
    <scope>NUCLEOTIDE SEQUENCE [LARGE SCALE GENOMIC DNA]</scope>
    <source>
        <strain evidence="2 3">DSM 5522</strain>
    </source>
</reference>
<dbReference type="OrthoDB" id="9815841at2"/>
<organism evidence="2 3">
    <name type="scientific">Acetitomaculum ruminis DSM 5522</name>
    <dbReference type="NCBI Taxonomy" id="1120918"/>
    <lineage>
        <taxon>Bacteria</taxon>
        <taxon>Bacillati</taxon>
        <taxon>Bacillota</taxon>
        <taxon>Clostridia</taxon>
        <taxon>Lachnospirales</taxon>
        <taxon>Lachnospiraceae</taxon>
        <taxon>Acetitomaculum</taxon>
    </lineage>
</organism>